<name>A0A9E7JVA5_9LILI</name>
<reference evidence="1" key="1">
    <citation type="submission" date="2022-05" db="EMBL/GenBank/DDBJ databases">
        <title>The Musa troglodytarum L. genome provides insights into the mechanism of non-climacteric behaviour and enrichment of carotenoids.</title>
        <authorList>
            <person name="Wang J."/>
        </authorList>
    </citation>
    <scope>NUCLEOTIDE SEQUENCE</scope>
    <source>
        <tissue evidence="1">Leaf</tissue>
    </source>
</reference>
<organism evidence="1 2">
    <name type="scientific">Musa troglodytarum</name>
    <name type="common">fe'i banana</name>
    <dbReference type="NCBI Taxonomy" id="320322"/>
    <lineage>
        <taxon>Eukaryota</taxon>
        <taxon>Viridiplantae</taxon>
        <taxon>Streptophyta</taxon>
        <taxon>Embryophyta</taxon>
        <taxon>Tracheophyta</taxon>
        <taxon>Spermatophyta</taxon>
        <taxon>Magnoliopsida</taxon>
        <taxon>Liliopsida</taxon>
        <taxon>Zingiberales</taxon>
        <taxon>Musaceae</taxon>
        <taxon>Musa</taxon>
    </lineage>
</organism>
<dbReference type="EMBL" id="CP097505">
    <property type="protein sequence ID" value="URD93721.1"/>
    <property type="molecule type" value="Genomic_DNA"/>
</dbReference>
<protein>
    <submittedName>
        <fullName evidence="1">Uncharacterized protein</fullName>
    </submittedName>
</protein>
<sequence length="153" mass="16245">MLYTPCSERSTLSTSHVITLPICVLSSNRVATRSYSLSFSTITIFSTSVILDSSFVSSPYSAHSCVGSLAMCGPDSSMLFLSIKSDTANFCMLTLSHFASDTAPVGDVPMTSSVLINTKPSFPTKSRVSNFSSEASEIGPRSWALAFSTTANV</sequence>
<dbReference type="AlphaFoldDB" id="A0A9E7JVA5"/>
<gene>
    <name evidence="1" type="ORF">MUK42_33560</name>
</gene>
<dbReference type="Proteomes" id="UP001055439">
    <property type="component" value="Chromosome 3"/>
</dbReference>
<accession>A0A9E7JVA5</accession>
<evidence type="ECO:0000313" key="2">
    <source>
        <dbReference type="Proteomes" id="UP001055439"/>
    </source>
</evidence>
<proteinExistence type="predicted"/>
<keyword evidence="2" id="KW-1185">Reference proteome</keyword>
<evidence type="ECO:0000313" key="1">
    <source>
        <dbReference type="EMBL" id="URD93721.1"/>
    </source>
</evidence>